<dbReference type="RefSeq" id="WP_159974923.1">
    <property type="nucleotide sequence ID" value="NZ_BLIV01000002.1"/>
</dbReference>
<dbReference type="Gene3D" id="3.20.20.80">
    <property type="entry name" value="Glycosidases"/>
    <property type="match status" value="1"/>
</dbReference>
<dbReference type="Proteomes" id="UP000436522">
    <property type="component" value="Unassembled WGS sequence"/>
</dbReference>
<keyword evidence="3" id="KW-1185">Reference proteome</keyword>
<feature type="domain" description="Rv2525c-like glycoside hydrolase-like" evidence="1">
    <location>
        <begin position="74"/>
        <end position="257"/>
    </location>
</feature>
<protein>
    <recommendedName>
        <fullName evidence="1">Rv2525c-like glycoside hydrolase-like domain-containing protein</fullName>
    </recommendedName>
</protein>
<organism evidence="2 3">
    <name type="scientific">Roseobacter cerasinus</name>
    <dbReference type="NCBI Taxonomy" id="2602289"/>
    <lineage>
        <taxon>Bacteria</taxon>
        <taxon>Pseudomonadati</taxon>
        <taxon>Pseudomonadota</taxon>
        <taxon>Alphaproteobacteria</taxon>
        <taxon>Rhodobacterales</taxon>
        <taxon>Roseobacteraceae</taxon>
        <taxon>Roseobacter</taxon>
    </lineage>
</organism>
<comment type="caution">
    <text evidence="2">The sequence shown here is derived from an EMBL/GenBank/DDBJ whole genome shotgun (WGS) entry which is preliminary data.</text>
</comment>
<dbReference type="OrthoDB" id="5395100at2"/>
<evidence type="ECO:0000313" key="2">
    <source>
        <dbReference type="EMBL" id="GFE49027.1"/>
    </source>
</evidence>
<dbReference type="SUPFAM" id="SSF51445">
    <property type="entry name" value="(Trans)glycosidases"/>
    <property type="match status" value="1"/>
</dbReference>
<sequence>MKKISKRDFLISSLAMSAVGLSGCSDSDFIGSPRSSNIHVIDQANASFLDRRTSPSGLDGLDACTRPNERYYRALAEAGIDTVIRYFSDRNNAGLNCKNLTVRERDMLFDYGFSIAVVYQYNGNVAGRYTGARAQQDAAFILERAQVIRPPDGSTIYIGVDGDLSKNSIRSVRAYFTEIRRILGGRFELGVYGPGVHCRSLKDAGLAQFFWVPEAPAWNGTREFIRSQDWTLYQNKTNVDRSSLTAGFGQEVIIDTNIINPKTTDTIGAFSSDNSIKTYDRSKLERVASSRLWVQSDRLDVFDRPGGNVVDRACIARTVHVLRIDGDWALVDLDEDGTAEGYCQVPNLLPLNDMPRWKRSVCSPRNI</sequence>
<dbReference type="Pfam" id="PF08924">
    <property type="entry name" value="Rv2525c_GlyHyd-like"/>
    <property type="match status" value="1"/>
</dbReference>
<dbReference type="InterPro" id="IPR017853">
    <property type="entry name" value="GH"/>
</dbReference>
<name>A0A640VMS6_9RHOB</name>
<evidence type="ECO:0000259" key="1">
    <source>
        <dbReference type="Pfam" id="PF08924"/>
    </source>
</evidence>
<dbReference type="InterPro" id="IPR015020">
    <property type="entry name" value="Rv2525c-like_Glyco_Hydro-like"/>
</dbReference>
<proteinExistence type="predicted"/>
<dbReference type="PROSITE" id="PS51257">
    <property type="entry name" value="PROKAR_LIPOPROTEIN"/>
    <property type="match status" value="1"/>
</dbReference>
<gene>
    <name evidence="2" type="ORF">So717_07800</name>
</gene>
<dbReference type="EMBL" id="BLIV01000002">
    <property type="protein sequence ID" value="GFE49027.1"/>
    <property type="molecule type" value="Genomic_DNA"/>
</dbReference>
<evidence type="ECO:0000313" key="3">
    <source>
        <dbReference type="Proteomes" id="UP000436522"/>
    </source>
</evidence>
<accession>A0A640VMS6</accession>
<reference evidence="2 3" key="1">
    <citation type="submission" date="2019-12" db="EMBL/GenBank/DDBJ databases">
        <title>Roseobacter cerasinus sp. nov., isolated from seawater around aquaculture.</title>
        <authorList>
            <person name="Muramatsu S."/>
            <person name="Takabe Y."/>
            <person name="Mori K."/>
            <person name="Takaichi S."/>
            <person name="Hanada S."/>
        </authorList>
    </citation>
    <scope>NUCLEOTIDE SEQUENCE [LARGE SCALE GENOMIC DNA]</scope>
    <source>
        <strain evidence="2 3">AI77</strain>
    </source>
</reference>
<dbReference type="AlphaFoldDB" id="A0A640VMS6"/>